<dbReference type="InterPro" id="IPR011990">
    <property type="entry name" value="TPR-like_helical_dom_sf"/>
</dbReference>
<reference evidence="2" key="1">
    <citation type="journal article" date="2014" name="Int. J. Syst. Evol. Microbiol.">
        <title>Complete genome sequence of Corynebacterium casei LMG S-19264T (=DSM 44701T), isolated from a smear-ripened cheese.</title>
        <authorList>
            <consortium name="US DOE Joint Genome Institute (JGI-PGF)"/>
            <person name="Walter F."/>
            <person name="Albersmeier A."/>
            <person name="Kalinowski J."/>
            <person name="Ruckert C."/>
        </authorList>
    </citation>
    <scope>NUCLEOTIDE SEQUENCE</scope>
    <source>
        <strain evidence="2">KCTC 32296</strain>
    </source>
</reference>
<sequence length="505" mass="55834">MAQREGDYAAAILAARQVTDMAPGRLDAWYLWGTVAMHAQTFNEAEQVLGHGAGLCPPRTPAQGRFLVQRARALVTLGRGREASEAVTAALLCGLKDGVSLHILGTTLSQAHLTEKALPLLKRATNSDRAVADYWYSLGGVQQFTGDMAQAEASYEEAIRVGQHMGAHVGLARLKKWTREDNHIDRLKALKPADSNDMARVGYALFKEYDDIGDLGAAWAALQTGADAAKTTFPWKAADEAATVEALIRHYPLSRLTDKPASRRPRRIFIVGLPRSGTTLVERILASHTDVEALGELQVFGLGVKHLSGDSSRNLIDAAMVMASGGIDPVRLADYYDREVAYLEMGKGHTIDKLPHNHDYVGLIRRAFPDALVIHVRRDPMDSLFGAYKLLFAHAHRWSYSFQDLAVHYGHYRTLMDHWQAFGVIDVKLETLIQCPEFEIRRLLKACDLPFEDACLSPHEAQGAVATASSAQVRKPINREGVGAWRRYEEQLSPLRDRLEKSGLI</sequence>
<keyword evidence="3" id="KW-1185">Reference proteome</keyword>
<name>A0A918PVV5_9CAUL</name>
<organism evidence="2 3">
    <name type="scientific">Asticcacaulis endophyticus</name>
    <dbReference type="NCBI Taxonomy" id="1395890"/>
    <lineage>
        <taxon>Bacteria</taxon>
        <taxon>Pseudomonadati</taxon>
        <taxon>Pseudomonadota</taxon>
        <taxon>Alphaproteobacteria</taxon>
        <taxon>Caulobacterales</taxon>
        <taxon>Caulobacteraceae</taxon>
        <taxon>Asticcacaulis</taxon>
    </lineage>
</organism>
<dbReference type="Gene3D" id="1.25.40.10">
    <property type="entry name" value="Tetratricopeptide repeat domain"/>
    <property type="match status" value="1"/>
</dbReference>
<proteinExistence type="predicted"/>
<dbReference type="SUPFAM" id="SSF48452">
    <property type="entry name" value="TPR-like"/>
    <property type="match status" value="1"/>
</dbReference>
<evidence type="ECO:0000313" key="3">
    <source>
        <dbReference type="Proteomes" id="UP000662572"/>
    </source>
</evidence>
<dbReference type="SUPFAM" id="SSF52540">
    <property type="entry name" value="P-loop containing nucleoside triphosphate hydrolases"/>
    <property type="match status" value="1"/>
</dbReference>
<protein>
    <recommendedName>
        <fullName evidence="4">Sulfotransferase family protein</fullName>
    </recommendedName>
</protein>
<dbReference type="PANTHER" id="PTHR12788">
    <property type="entry name" value="PROTEIN-TYROSINE SULFOTRANSFERASE 2"/>
    <property type="match status" value="1"/>
</dbReference>
<accession>A0A918PVV5</accession>
<evidence type="ECO:0008006" key="4">
    <source>
        <dbReference type="Google" id="ProtNLM"/>
    </source>
</evidence>
<dbReference type="PANTHER" id="PTHR12788:SF10">
    <property type="entry name" value="PROTEIN-TYROSINE SULFOTRANSFERASE"/>
    <property type="match status" value="1"/>
</dbReference>
<dbReference type="InterPro" id="IPR027417">
    <property type="entry name" value="P-loop_NTPase"/>
</dbReference>
<reference evidence="2" key="2">
    <citation type="submission" date="2020-09" db="EMBL/GenBank/DDBJ databases">
        <authorList>
            <person name="Sun Q."/>
            <person name="Kim S."/>
        </authorList>
    </citation>
    <scope>NUCLEOTIDE SEQUENCE</scope>
    <source>
        <strain evidence="2">KCTC 32296</strain>
    </source>
</reference>
<evidence type="ECO:0000313" key="2">
    <source>
        <dbReference type="EMBL" id="GGZ25014.1"/>
    </source>
</evidence>
<evidence type="ECO:0000256" key="1">
    <source>
        <dbReference type="ARBA" id="ARBA00022679"/>
    </source>
</evidence>
<dbReference type="EMBL" id="BMZB01000001">
    <property type="protein sequence ID" value="GGZ25014.1"/>
    <property type="molecule type" value="Genomic_DNA"/>
</dbReference>
<dbReference type="Proteomes" id="UP000662572">
    <property type="component" value="Unassembled WGS sequence"/>
</dbReference>
<dbReference type="GO" id="GO:0008476">
    <property type="term" value="F:protein-tyrosine sulfotransferase activity"/>
    <property type="evidence" value="ECO:0007669"/>
    <property type="project" value="InterPro"/>
</dbReference>
<dbReference type="Pfam" id="PF13181">
    <property type="entry name" value="TPR_8"/>
    <property type="match status" value="1"/>
</dbReference>
<dbReference type="AlphaFoldDB" id="A0A918PVV5"/>
<dbReference type="InterPro" id="IPR026634">
    <property type="entry name" value="TPST-like"/>
</dbReference>
<dbReference type="Gene3D" id="3.40.50.300">
    <property type="entry name" value="P-loop containing nucleotide triphosphate hydrolases"/>
    <property type="match status" value="1"/>
</dbReference>
<keyword evidence="1" id="KW-0808">Transferase</keyword>
<dbReference type="InterPro" id="IPR019734">
    <property type="entry name" value="TPR_rpt"/>
</dbReference>
<dbReference type="Pfam" id="PF13469">
    <property type="entry name" value="Sulfotransfer_3"/>
    <property type="match status" value="1"/>
</dbReference>
<gene>
    <name evidence="2" type="ORF">GCM10011273_07910</name>
</gene>
<comment type="caution">
    <text evidence="2">The sequence shown here is derived from an EMBL/GenBank/DDBJ whole genome shotgun (WGS) entry which is preliminary data.</text>
</comment>